<accession>A0A0C3D206</accession>
<feature type="compositionally biased region" description="Polar residues" evidence="1">
    <location>
        <begin position="1"/>
        <end position="13"/>
    </location>
</feature>
<dbReference type="AlphaFoldDB" id="A0A0C3D206"/>
<protein>
    <submittedName>
        <fullName evidence="2">Uncharacterized protein</fullName>
    </submittedName>
</protein>
<gene>
    <name evidence="2" type="ORF">SCLCIDRAFT_996705</name>
</gene>
<name>A0A0C3D206_9AGAM</name>
<reference evidence="2 3" key="1">
    <citation type="submission" date="2014-04" db="EMBL/GenBank/DDBJ databases">
        <authorList>
            <consortium name="DOE Joint Genome Institute"/>
            <person name="Kuo A."/>
            <person name="Kohler A."/>
            <person name="Nagy L.G."/>
            <person name="Floudas D."/>
            <person name="Copeland A."/>
            <person name="Barry K.W."/>
            <person name="Cichocki N."/>
            <person name="Veneault-Fourrey C."/>
            <person name="LaButti K."/>
            <person name="Lindquist E.A."/>
            <person name="Lipzen A."/>
            <person name="Lundell T."/>
            <person name="Morin E."/>
            <person name="Murat C."/>
            <person name="Sun H."/>
            <person name="Tunlid A."/>
            <person name="Henrissat B."/>
            <person name="Grigoriev I.V."/>
            <person name="Hibbett D.S."/>
            <person name="Martin F."/>
            <person name="Nordberg H.P."/>
            <person name="Cantor M.N."/>
            <person name="Hua S.X."/>
        </authorList>
    </citation>
    <scope>NUCLEOTIDE SEQUENCE [LARGE SCALE GENOMIC DNA]</scope>
    <source>
        <strain evidence="2 3">Foug A</strain>
    </source>
</reference>
<evidence type="ECO:0000313" key="2">
    <source>
        <dbReference type="EMBL" id="KIM50116.1"/>
    </source>
</evidence>
<evidence type="ECO:0000313" key="3">
    <source>
        <dbReference type="Proteomes" id="UP000053989"/>
    </source>
</evidence>
<dbReference type="EMBL" id="KN822696">
    <property type="protein sequence ID" value="KIM50116.1"/>
    <property type="molecule type" value="Genomic_DNA"/>
</dbReference>
<dbReference type="Proteomes" id="UP000053989">
    <property type="component" value="Unassembled WGS sequence"/>
</dbReference>
<proteinExistence type="predicted"/>
<feature type="region of interest" description="Disordered" evidence="1">
    <location>
        <begin position="1"/>
        <end position="40"/>
    </location>
</feature>
<dbReference type="HOGENOM" id="CLU_1563800_0_0_1"/>
<evidence type="ECO:0000256" key="1">
    <source>
        <dbReference type="SAM" id="MobiDB-lite"/>
    </source>
</evidence>
<sequence length="171" mass="18602">MGANETSTYSVGKSTADILHDGQSPSYGTQQIPHTSPSSSGSSLPAVYIAPLSDCVPVLDVDSHQGATACDEWIKCIEARGNDVVSRCAIRDRKHSSATRIDHTMIPCGDSTGHCMQAAHTSANMLLRMVPRIRVHHHPSRFALPIVLIALISRRYLSNSLWSIRVAHFIC</sequence>
<feature type="compositionally biased region" description="Polar residues" evidence="1">
    <location>
        <begin position="23"/>
        <end position="35"/>
    </location>
</feature>
<organism evidence="2 3">
    <name type="scientific">Scleroderma citrinum Foug A</name>
    <dbReference type="NCBI Taxonomy" id="1036808"/>
    <lineage>
        <taxon>Eukaryota</taxon>
        <taxon>Fungi</taxon>
        <taxon>Dikarya</taxon>
        <taxon>Basidiomycota</taxon>
        <taxon>Agaricomycotina</taxon>
        <taxon>Agaricomycetes</taxon>
        <taxon>Agaricomycetidae</taxon>
        <taxon>Boletales</taxon>
        <taxon>Sclerodermatineae</taxon>
        <taxon>Sclerodermataceae</taxon>
        <taxon>Scleroderma</taxon>
    </lineage>
</organism>
<reference evidence="3" key="2">
    <citation type="submission" date="2015-01" db="EMBL/GenBank/DDBJ databases">
        <title>Evolutionary Origins and Diversification of the Mycorrhizal Mutualists.</title>
        <authorList>
            <consortium name="DOE Joint Genome Institute"/>
            <consortium name="Mycorrhizal Genomics Consortium"/>
            <person name="Kohler A."/>
            <person name="Kuo A."/>
            <person name="Nagy L.G."/>
            <person name="Floudas D."/>
            <person name="Copeland A."/>
            <person name="Barry K.W."/>
            <person name="Cichocki N."/>
            <person name="Veneault-Fourrey C."/>
            <person name="LaButti K."/>
            <person name="Lindquist E.A."/>
            <person name="Lipzen A."/>
            <person name="Lundell T."/>
            <person name="Morin E."/>
            <person name="Murat C."/>
            <person name="Riley R."/>
            <person name="Ohm R."/>
            <person name="Sun H."/>
            <person name="Tunlid A."/>
            <person name="Henrissat B."/>
            <person name="Grigoriev I.V."/>
            <person name="Hibbett D.S."/>
            <person name="Martin F."/>
        </authorList>
    </citation>
    <scope>NUCLEOTIDE SEQUENCE [LARGE SCALE GENOMIC DNA]</scope>
    <source>
        <strain evidence="3">Foug A</strain>
    </source>
</reference>
<dbReference type="InParanoid" id="A0A0C3D206"/>
<keyword evidence="3" id="KW-1185">Reference proteome</keyword>